<protein>
    <submittedName>
        <fullName evidence="1">Uncharacterized protein</fullName>
    </submittedName>
</protein>
<reference evidence="1" key="1">
    <citation type="submission" date="2018-08" db="EMBL/GenBank/DDBJ databases">
        <authorList>
            <consortium name="GenomeTrakr network: Whole genome sequencing for foodborne pathogen traceback"/>
        </authorList>
    </citation>
    <scope>NUCLEOTIDE SEQUENCE</scope>
    <source>
        <strain evidence="1">FDA00003824</strain>
    </source>
</reference>
<dbReference type="AlphaFoldDB" id="A0A5Y3IBQ4"/>
<evidence type="ECO:0000313" key="1">
    <source>
        <dbReference type="EMBL" id="ECH8334009.1"/>
    </source>
</evidence>
<gene>
    <name evidence="1" type="ORF">RU16_24025</name>
</gene>
<sequence length="168" mass="19725">MPREALKTTAQRMSVKPVSRLALQWQAVDSMTALIRRHLRPLYLSLDLTSVFRDCPWSDALNWLRIVFGKKQTLSQRSLEECPPETLPARLRPYLLEYGEDGEPTDLNAGRYEFWTYRQIRKRFQEGEFHLNDSLRHRHLSDELVPEGELAEVLAEMKLPFLQKSIKT</sequence>
<comment type="caution">
    <text evidence="1">The sequence shown here is derived from an EMBL/GenBank/DDBJ whole genome shotgun (WGS) entry which is preliminary data.</text>
</comment>
<name>A0A5Y3IBQ4_SALET</name>
<dbReference type="EMBL" id="AAITFY010000039">
    <property type="protein sequence ID" value="ECH8334009.1"/>
    <property type="molecule type" value="Genomic_DNA"/>
</dbReference>
<accession>A0A5Y3IBQ4</accession>
<proteinExistence type="predicted"/>
<organism evidence="1">
    <name type="scientific">Salmonella enterica I</name>
    <dbReference type="NCBI Taxonomy" id="59201"/>
    <lineage>
        <taxon>Bacteria</taxon>
        <taxon>Pseudomonadati</taxon>
        <taxon>Pseudomonadota</taxon>
        <taxon>Gammaproteobacteria</taxon>
        <taxon>Enterobacterales</taxon>
        <taxon>Enterobacteriaceae</taxon>
        <taxon>Salmonella</taxon>
    </lineage>
</organism>